<evidence type="ECO:0000313" key="1">
    <source>
        <dbReference type="EMBL" id="KAA8580653.1"/>
    </source>
</evidence>
<gene>
    <name evidence="1" type="ORF">FQN60_013611</name>
</gene>
<protein>
    <submittedName>
        <fullName evidence="1">Uncharacterized protein</fullName>
    </submittedName>
</protein>
<sequence>MKLQSQNAATLDEPPLPWGLDNLDSDEVGIWLDDSHAAELKGTKELLHPSASGLSEALLSIASDN</sequence>
<keyword evidence="2" id="KW-1185">Reference proteome</keyword>
<proteinExistence type="predicted"/>
<evidence type="ECO:0000313" key="2">
    <source>
        <dbReference type="Proteomes" id="UP000327493"/>
    </source>
</evidence>
<feature type="non-terminal residue" evidence="1">
    <location>
        <position position="65"/>
    </location>
</feature>
<organism evidence="1 2">
    <name type="scientific">Etheostoma spectabile</name>
    <name type="common">orangethroat darter</name>
    <dbReference type="NCBI Taxonomy" id="54343"/>
    <lineage>
        <taxon>Eukaryota</taxon>
        <taxon>Metazoa</taxon>
        <taxon>Chordata</taxon>
        <taxon>Craniata</taxon>
        <taxon>Vertebrata</taxon>
        <taxon>Euteleostomi</taxon>
        <taxon>Actinopterygii</taxon>
        <taxon>Neopterygii</taxon>
        <taxon>Teleostei</taxon>
        <taxon>Neoteleostei</taxon>
        <taxon>Acanthomorphata</taxon>
        <taxon>Eupercaria</taxon>
        <taxon>Perciformes</taxon>
        <taxon>Percoidei</taxon>
        <taxon>Percidae</taxon>
        <taxon>Etheostomatinae</taxon>
        <taxon>Etheostoma</taxon>
    </lineage>
</organism>
<name>A0A5J5CIG2_9PERO</name>
<dbReference type="Proteomes" id="UP000327493">
    <property type="component" value="Chromosome 22"/>
</dbReference>
<accession>A0A5J5CIG2</accession>
<dbReference type="EMBL" id="VOFY01000022">
    <property type="protein sequence ID" value="KAA8580653.1"/>
    <property type="molecule type" value="Genomic_DNA"/>
</dbReference>
<reference evidence="1 2" key="1">
    <citation type="submission" date="2019-08" db="EMBL/GenBank/DDBJ databases">
        <title>A chromosome-level genome assembly, high-density linkage maps, and genome scans reveal the genomic architecture of hybrid incompatibilities underlying speciation via character displacement in darters (Percidae: Etheostominae).</title>
        <authorList>
            <person name="Moran R.L."/>
            <person name="Catchen J.M."/>
            <person name="Fuller R.C."/>
        </authorList>
    </citation>
    <scope>NUCLEOTIDE SEQUENCE [LARGE SCALE GENOMIC DNA]</scope>
    <source>
        <strain evidence="1">EspeVRDwgs_2016</strain>
        <tissue evidence="1">Muscle</tissue>
    </source>
</reference>
<dbReference type="AlphaFoldDB" id="A0A5J5CIG2"/>
<comment type="caution">
    <text evidence="1">The sequence shown here is derived from an EMBL/GenBank/DDBJ whole genome shotgun (WGS) entry which is preliminary data.</text>
</comment>